<organism evidence="1 2">
    <name type="scientific">Ferrimonas balearica (strain DSM 9799 / CCM 4581 / KCTC 23876 / PAT)</name>
    <dbReference type="NCBI Taxonomy" id="550540"/>
    <lineage>
        <taxon>Bacteria</taxon>
        <taxon>Pseudomonadati</taxon>
        <taxon>Pseudomonadota</taxon>
        <taxon>Gammaproteobacteria</taxon>
        <taxon>Alteromonadales</taxon>
        <taxon>Ferrimonadaceae</taxon>
        <taxon>Ferrimonas</taxon>
    </lineage>
</organism>
<dbReference type="OrthoDB" id="9982570at2"/>
<gene>
    <name evidence="1" type="ordered locus">Fbal_1790</name>
</gene>
<name>E1SS38_FERBD</name>
<dbReference type="Proteomes" id="UP000006683">
    <property type="component" value="Chromosome"/>
</dbReference>
<evidence type="ECO:0000313" key="1">
    <source>
        <dbReference type="EMBL" id="ADN75993.1"/>
    </source>
</evidence>
<proteinExistence type="predicted"/>
<evidence type="ECO:0000313" key="2">
    <source>
        <dbReference type="Proteomes" id="UP000006683"/>
    </source>
</evidence>
<keyword evidence="2" id="KW-1185">Reference proteome</keyword>
<dbReference type="GeneID" id="67184125"/>
<dbReference type="EMBL" id="CP002209">
    <property type="protein sequence ID" value="ADN75993.1"/>
    <property type="molecule type" value="Genomic_DNA"/>
</dbReference>
<dbReference type="AlphaFoldDB" id="E1SS38"/>
<protein>
    <submittedName>
        <fullName evidence="1">Uncharacterized protein</fullName>
    </submittedName>
</protein>
<sequence>MANRFFLLTLASGDWEGMVGADGPHLKSPEGSSLSVGEIYLGEDFPGHPGCWAFDLRHALPLSSLTDQEQQQLADAFGLPRRANPAAPHPESQFWQSEAFTQLCQWVRHHHTRAEHQVKRHPQRPPYWLAMCEAVIAVEDGDN</sequence>
<dbReference type="HOGENOM" id="CLU_1803288_0_0_6"/>
<reference evidence="1 2" key="1">
    <citation type="journal article" date="2010" name="Stand. Genomic Sci.">
        <title>Complete genome sequence of Ferrimonas balearica type strain (PAT).</title>
        <authorList>
            <person name="Nolan M."/>
            <person name="Sikorski J."/>
            <person name="Davenport K."/>
            <person name="Lucas S."/>
            <person name="Glavina Del Rio T."/>
            <person name="Tice H."/>
            <person name="Cheng J."/>
            <person name="Goodwin L."/>
            <person name="Pitluck S."/>
            <person name="Liolios K."/>
            <person name="Ivanova N."/>
            <person name="Mavromatis K."/>
            <person name="Ovchinnikova G."/>
            <person name="Pati A."/>
            <person name="Chen A."/>
            <person name="Palaniappan K."/>
            <person name="Land M."/>
            <person name="Hauser L."/>
            <person name="Chang Y."/>
            <person name="Jeffries C."/>
            <person name="Tapia R."/>
            <person name="Brettin T."/>
            <person name="Detter J."/>
            <person name="Han C."/>
            <person name="Yasawong M."/>
            <person name="Rohde M."/>
            <person name="Tindall B."/>
            <person name="Goker M."/>
            <person name="Woyke T."/>
            <person name="Bristow J."/>
            <person name="Eisen J."/>
            <person name="Markowitz V."/>
            <person name="Hugenholtz P."/>
            <person name="Kyrpides N."/>
            <person name="Klenk H."/>
            <person name="Lapidus A."/>
        </authorList>
    </citation>
    <scope>NUCLEOTIDE SEQUENCE [LARGE SCALE GENOMIC DNA]</scope>
    <source>
        <strain evidence="2">DSM 9799 / CCM 4581 / KCTC 23876 / PAT</strain>
    </source>
</reference>
<accession>E1SS38</accession>
<dbReference type="STRING" id="550540.Fbal_1790"/>
<dbReference type="RefSeq" id="WP_013345299.1">
    <property type="nucleotide sequence ID" value="NC_014541.1"/>
</dbReference>
<dbReference type="KEGG" id="fbl:Fbal_1790"/>